<keyword evidence="1" id="KW-0812">Transmembrane</keyword>
<protein>
    <recommendedName>
        <fullName evidence="4">Amidotransferase</fullName>
    </recommendedName>
</protein>
<reference evidence="2 3" key="1">
    <citation type="submission" date="2020-10" db="EMBL/GenBank/DDBJ databases">
        <title>Identification of Nocardia species via Next-generation sequencing and recognition of intraspecies genetic diversity.</title>
        <authorList>
            <person name="Li P."/>
            <person name="Li P."/>
            <person name="Lu B."/>
        </authorList>
    </citation>
    <scope>NUCLEOTIDE SEQUENCE [LARGE SCALE GENOMIC DNA]</scope>
    <source>
        <strain evidence="2 3">BJ06-0143</strain>
    </source>
</reference>
<evidence type="ECO:0008006" key="4">
    <source>
        <dbReference type="Google" id="ProtNLM"/>
    </source>
</evidence>
<accession>A0ABS0DFT1</accession>
<organism evidence="2 3">
    <name type="scientific">Nocardia higoensis</name>
    <dbReference type="NCBI Taxonomy" id="228599"/>
    <lineage>
        <taxon>Bacteria</taxon>
        <taxon>Bacillati</taxon>
        <taxon>Actinomycetota</taxon>
        <taxon>Actinomycetes</taxon>
        <taxon>Mycobacteriales</taxon>
        <taxon>Nocardiaceae</taxon>
        <taxon>Nocardia</taxon>
    </lineage>
</organism>
<name>A0ABS0DFT1_9NOCA</name>
<dbReference type="EMBL" id="JADLQN010000005">
    <property type="protein sequence ID" value="MBF6357337.1"/>
    <property type="molecule type" value="Genomic_DNA"/>
</dbReference>
<comment type="caution">
    <text evidence="2">The sequence shown here is derived from an EMBL/GenBank/DDBJ whole genome shotgun (WGS) entry which is preliminary data.</text>
</comment>
<sequence length="52" mass="5228">MSPDVTMMLMLALAGFLLGGAYSLWKTSRPLAIGLAACGALAAAAGLFWGLG</sequence>
<evidence type="ECO:0000313" key="3">
    <source>
        <dbReference type="Proteomes" id="UP000707731"/>
    </source>
</evidence>
<keyword evidence="3" id="KW-1185">Reference proteome</keyword>
<dbReference type="Proteomes" id="UP000707731">
    <property type="component" value="Unassembled WGS sequence"/>
</dbReference>
<evidence type="ECO:0000313" key="2">
    <source>
        <dbReference type="EMBL" id="MBF6357337.1"/>
    </source>
</evidence>
<keyword evidence="1" id="KW-0472">Membrane</keyword>
<gene>
    <name evidence="2" type="ORF">IU449_22785</name>
</gene>
<keyword evidence="1" id="KW-1133">Transmembrane helix</keyword>
<feature type="transmembrane region" description="Helical" evidence="1">
    <location>
        <begin position="32"/>
        <end position="51"/>
    </location>
</feature>
<feature type="transmembrane region" description="Helical" evidence="1">
    <location>
        <begin position="6"/>
        <end position="25"/>
    </location>
</feature>
<evidence type="ECO:0000256" key="1">
    <source>
        <dbReference type="SAM" id="Phobius"/>
    </source>
</evidence>
<proteinExistence type="predicted"/>
<dbReference type="RefSeq" id="WP_195004190.1">
    <property type="nucleotide sequence ID" value="NZ_JADLQN010000005.1"/>
</dbReference>